<dbReference type="VEuPathDB" id="GiardiaDB:GL50581_2008"/>
<evidence type="ECO:0000313" key="1">
    <source>
        <dbReference type="EMBL" id="ESU39369.1"/>
    </source>
</evidence>
<name>V6TL36_GIAIN</name>
<proteinExistence type="predicted"/>
<evidence type="ECO:0000313" key="2">
    <source>
        <dbReference type="Proteomes" id="UP000018320"/>
    </source>
</evidence>
<comment type="caution">
    <text evidence="1">The sequence shown here is derived from an EMBL/GenBank/DDBJ whole genome shotgun (WGS) entry which is preliminary data.</text>
</comment>
<dbReference type="EMBL" id="AHGT01000003">
    <property type="protein sequence ID" value="ESU39369.1"/>
    <property type="molecule type" value="Genomic_DNA"/>
</dbReference>
<dbReference type="VEuPathDB" id="GiardiaDB:DHA2_151579"/>
<organism evidence="1 2">
    <name type="scientific">Giardia intestinalis</name>
    <name type="common">Giardia lamblia</name>
    <dbReference type="NCBI Taxonomy" id="5741"/>
    <lineage>
        <taxon>Eukaryota</taxon>
        <taxon>Metamonada</taxon>
        <taxon>Diplomonadida</taxon>
        <taxon>Hexamitidae</taxon>
        <taxon>Giardiinae</taxon>
        <taxon>Giardia</taxon>
    </lineage>
</organism>
<reference evidence="2" key="1">
    <citation type="submission" date="2012-02" db="EMBL/GenBank/DDBJ databases">
        <title>Genome sequencing of Giardia lamblia Genotypes A2 and B isolates (DH and GS) and comparative analysis with the genomes of Genotypes A1 and E (WB and Pig).</title>
        <authorList>
            <person name="Adam R."/>
            <person name="Dahlstrom E."/>
            <person name="Martens C."/>
            <person name="Bruno D."/>
            <person name="Barbian K."/>
            <person name="Porcella S.F."/>
            <person name="Nash T."/>
        </authorList>
    </citation>
    <scope>NUCLEOTIDE SEQUENCE</scope>
    <source>
        <strain evidence="2">DH</strain>
    </source>
</reference>
<gene>
    <name evidence="1" type="ORF">DHA2_151579</name>
</gene>
<reference evidence="1 2" key="2">
    <citation type="journal article" date="2013" name="Genome Biol. Evol.">
        <title>Genome sequencing of Giardia lamblia genotypes A2 and B isolates (DH and GS) and comparative analysis with the genomes of genotypes A1 and E (WB and Pig).</title>
        <authorList>
            <person name="Adam R.D."/>
            <person name="Dahlstrom E.W."/>
            <person name="Martens C.A."/>
            <person name="Bruno D.P."/>
            <person name="Barbian K.D."/>
            <person name="Ricklefs S.M."/>
            <person name="Hernandez M.M."/>
            <person name="Narla N.P."/>
            <person name="Patel R.B."/>
            <person name="Porcella S.F."/>
            <person name="Nash T.E."/>
        </authorList>
    </citation>
    <scope>NUCLEOTIDE SEQUENCE [LARGE SCALE GENOMIC DNA]</scope>
    <source>
        <strain evidence="1 2">DH</strain>
    </source>
</reference>
<protein>
    <submittedName>
        <fullName evidence="1">Uncharacterized protein</fullName>
    </submittedName>
</protein>
<dbReference type="VEuPathDB" id="GiardiaDB:GL50803_0095290"/>
<accession>V6TL36</accession>
<dbReference type="AlphaFoldDB" id="V6TL36"/>
<dbReference type="Proteomes" id="UP000018320">
    <property type="component" value="Unassembled WGS sequence"/>
</dbReference>
<sequence length="209" mass="23712">MALRIPLPGMHDGTVGKGAIRYPDLCLCYDNYAYRSGPPLPQLDDYYEDISPQKREEQKRIADLTKQVSHPSVNKVKFFKTEYFDRRLRNKEIYSSFSSLNDSIFARQEDGQEETGKASAALNYSESSERQSLNLQNRNIHIPYRPIYKPTVERVFQQCSAHVAADVRTGKCLKAAPVNGCPHALSLVTIPQAPLVSRADIRPVIIERK</sequence>
<dbReference type="VEuPathDB" id="GiardiaDB:QR46_2029"/>